<protein>
    <recommendedName>
        <fullName evidence="2">Excalibur calcium-binding domain-containing protein</fullName>
    </recommendedName>
</protein>
<organism evidence="3 4">
    <name type="scientific">Nocardioides agri</name>
    <dbReference type="NCBI Taxonomy" id="2682843"/>
    <lineage>
        <taxon>Bacteria</taxon>
        <taxon>Bacillati</taxon>
        <taxon>Actinomycetota</taxon>
        <taxon>Actinomycetes</taxon>
        <taxon>Propionibacteriales</taxon>
        <taxon>Nocardioidaceae</taxon>
        <taxon>Nocardioides</taxon>
    </lineage>
</organism>
<keyword evidence="4" id="KW-1185">Reference proteome</keyword>
<feature type="transmembrane region" description="Helical" evidence="1">
    <location>
        <begin position="21"/>
        <end position="42"/>
    </location>
</feature>
<dbReference type="AlphaFoldDB" id="A0A6L6XVC6"/>
<comment type="caution">
    <text evidence="3">The sequence shown here is derived from an EMBL/GenBank/DDBJ whole genome shotgun (WGS) entry which is preliminary data.</text>
</comment>
<dbReference type="RefSeq" id="WP_157343897.1">
    <property type="nucleotide sequence ID" value="NZ_WSEK01000004.1"/>
</dbReference>
<dbReference type="EMBL" id="WSEK01000004">
    <property type="protein sequence ID" value="MVQ50752.1"/>
    <property type="molecule type" value="Genomic_DNA"/>
</dbReference>
<keyword evidence="1" id="KW-1133">Transmembrane helix</keyword>
<proteinExistence type="predicted"/>
<name>A0A6L6XVC6_9ACTN</name>
<keyword evidence="1" id="KW-0472">Membrane</keyword>
<accession>A0A6L6XVC6</accession>
<evidence type="ECO:0000259" key="2">
    <source>
        <dbReference type="Pfam" id="PF05901"/>
    </source>
</evidence>
<feature type="domain" description="Excalibur calcium-binding" evidence="2">
    <location>
        <begin position="97"/>
        <end position="116"/>
    </location>
</feature>
<evidence type="ECO:0000313" key="3">
    <source>
        <dbReference type="EMBL" id="MVQ50752.1"/>
    </source>
</evidence>
<keyword evidence="1" id="KW-0812">Transmembrane</keyword>
<dbReference type="Proteomes" id="UP000473525">
    <property type="component" value="Unassembled WGS sequence"/>
</dbReference>
<dbReference type="InterPro" id="IPR008613">
    <property type="entry name" value="Excalibur_Ca-bd_domain"/>
</dbReference>
<dbReference type="Pfam" id="PF05901">
    <property type="entry name" value="Excalibur"/>
    <property type="match status" value="1"/>
</dbReference>
<evidence type="ECO:0000313" key="4">
    <source>
        <dbReference type="Proteomes" id="UP000473525"/>
    </source>
</evidence>
<sequence>MAGHLADEIAWRQRERGARTIARFLAVVVAAIVTVACLPLVASTIGAAVSRGLVDDVAPVTSFDGCAALNSRFARGVGTVAAVDGMGWDRQLPTVDDRTYEANARLDTDRDGIACERGQ</sequence>
<gene>
    <name evidence="3" type="ORF">GON03_16325</name>
</gene>
<evidence type="ECO:0000256" key="1">
    <source>
        <dbReference type="SAM" id="Phobius"/>
    </source>
</evidence>
<reference evidence="3 4" key="1">
    <citation type="submission" date="2019-12" db="EMBL/GenBank/DDBJ databases">
        <authorList>
            <person name="Huq M.A."/>
        </authorList>
    </citation>
    <scope>NUCLEOTIDE SEQUENCE [LARGE SCALE GENOMIC DNA]</scope>
    <source>
        <strain evidence="3 4">MAH-18</strain>
    </source>
</reference>